<dbReference type="PANTHER" id="PTHR24299:SF59">
    <property type="entry name" value="CYTOCHROME P450 SUPERFAMILY PROTEIN"/>
    <property type="match status" value="1"/>
</dbReference>
<name>A0A178W9S4_ARATH</name>
<dbReference type="InterPro" id="IPR001128">
    <property type="entry name" value="Cyt_P450"/>
</dbReference>
<dbReference type="InterPro" id="IPR002401">
    <property type="entry name" value="Cyt_P450_E_grp-I"/>
</dbReference>
<dbReference type="Pfam" id="PF00067">
    <property type="entry name" value="p450"/>
    <property type="match status" value="1"/>
</dbReference>
<dbReference type="Gene3D" id="1.10.630.10">
    <property type="entry name" value="Cytochrome P450"/>
    <property type="match status" value="1"/>
</dbReference>
<feature type="chain" id="PRO_5008095795" evidence="1">
    <location>
        <begin position="27"/>
        <end position="178"/>
    </location>
</feature>
<sequence>MDIISGQPLFLIFCFILSCLLFFTTARSRRSPCQLSKSPPGPPRLPIIGNIHLVGKNPHHSFTDLSKTYGPVMSLKLGCLNSVVIASRDAVREVLKTHDQILSGRYISEATKSNNHHEFSVGWIHPSSSRFSCVAVTVGTWTLGQNHNICSDSLEKHSKIVLKLEDHQSTIYKGELEF</sequence>
<dbReference type="GO" id="GO:0005506">
    <property type="term" value="F:iron ion binding"/>
    <property type="evidence" value="ECO:0007669"/>
    <property type="project" value="InterPro"/>
</dbReference>
<evidence type="ECO:0000313" key="3">
    <source>
        <dbReference type="Proteomes" id="UP000078284"/>
    </source>
</evidence>
<evidence type="ECO:0000256" key="1">
    <source>
        <dbReference type="SAM" id="SignalP"/>
    </source>
</evidence>
<dbReference type="AlphaFoldDB" id="A0A178W9S4"/>
<dbReference type="GO" id="GO:0004497">
    <property type="term" value="F:monooxygenase activity"/>
    <property type="evidence" value="ECO:0007669"/>
    <property type="project" value="InterPro"/>
</dbReference>
<dbReference type="EMBL" id="LUHQ01000001">
    <property type="protein sequence ID" value="OAP14521.1"/>
    <property type="molecule type" value="Genomic_DNA"/>
</dbReference>
<comment type="caution">
    <text evidence="2">The sequence shown here is derived from an EMBL/GenBank/DDBJ whole genome shotgun (WGS) entry which is preliminary data.</text>
</comment>
<protein>
    <submittedName>
        <fullName evidence="2">Uncharacterized protein</fullName>
    </submittedName>
</protein>
<gene>
    <name evidence="2" type="ordered locus">AXX17_At1g34380</name>
</gene>
<dbReference type="GO" id="GO:0020037">
    <property type="term" value="F:heme binding"/>
    <property type="evidence" value="ECO:0007669"/>
    <property type="project" value="InterPro"/>
</dbReference>
<dbReference type="GO" id="GO:0016705">
    <property type="term" value="F:oxidoreductase activity, acting on paired donors, with incorporation or reduction of molecular oxygen"/>
    <property type="evidence" value="ECO:0007669"/>
    <property type="project" value="InterPro"/>
</dbReference>
<accession>A0A178W9S4</accession>
<evidence type="ECO:0000313" key="2">
    <source>
        <dbReference type="EMBL" id="OAP14521.1"/>
    </source>
</evidence>
<feature type="signal peptide" evidence="1">
    <location>
        <begin position="1"/>
        <end position="26"/>
    </location>
</feature>
<organism evidence="2 3">
    <name type="scientific">Arabidopsis thaliana</name>
    <name type="common">Mouse-ear cress</name>
    <dbReference type="NCBI Taxonomy" id="3702"/>
    <lineage>
        <taxon>Eukaryota</taxon>
        <taxon>Viridiplantae</taxon>
        <taxon>Streptophyta</taxon>
        <taxon>Embryophyta</taxon>
        <taxon>Tracheophyta</taxon>
        <taxon>Spermatophyta</taxon>
        <taxon>Magnoliopsida</taxon>
        <taxon>eudicotyledons</taxon>
        <taxon>Gunneridae</taxon>
        <taxon>Pentapetalae</taxon>
        <taxon>rosids</taxon>
        <taxon>malvids</taxon>
        <taxon>Brassicales</taxon>
        <taxon>Brassicaceae</taxon>
        <taxon>Camelineae</taxon>
        <taxon>Arabidopsis</taxon>
    </lineage>
</organism>
<keyword evidence="1" id="KW-0732">Signal</keyword>
<dbReference type="InterPro" id="IPR036396">
    <property type="entry name" value="Cyt_P450_sf"/>
</dbReference>
<reference evidence="3" key="1">
    <citation type="journal article" date="2016" name="Proc. Natl. Acad. Sci. U.S.A.">
        <title>Chromosome-level assembly of Arabidopsis thaliana Ler reveals the extent of translocation and inversion polymorphisms.</title>
        <authorList>
            <person name="Zapata L."/>
            <person name="Ding J."/>
            <person name="Willing E.M."/>
            <person name="Hartwig B."/>
            <person name="Bezdan D."/>
            <person name="Jiao W.B."/>
            <person name="Patel V."/>
            <person name="Velikkakam James G."/>
            <person name="Koornneef M."/>
            <person name="Ossowski S."/>
            <person name="Schneeberger K."/>
        </authorList>
    </citation>
    <scope>NUCLEOTIDE SEQUENCE [LARGE SCALE GENOMIC DNA]</scope>
    <source>
        <strain evidence="3">cv. Landsberg erecta</strain>
    </source>
</reference>
<dbReference type="SUPFAM" id="SSF48264">
    <property type="entry name" value="Cytochrome P450"/>
    <property type="match status" value="1"/>
</dbReference>
<dbReference type="PANTHER" id="PTHR24299">
    <property type="entry name" value="CYTOCHROME P450 FAMILY 1"/>
    <property type="match status" value="1"/>
</dbReference>
<proteinExistence type="predicted"/>
<dbReference type="PRINTS" id="PR00463">
    <property type="entry name" value="EP450I"/>
</dbReference>
<dbReference type="Proteomes" id="UP000078284">
    <property type="component" value="Chromosome 1"/>
</dbReference>